<proteinExistence type="predicted"/>
<gene>
    <name evidence="2" type="ORF">METZ01_LOCUS48739</name>
</gene>
<name>A0A381RVI3_9ZZZZ</name>
<feature type="compositionally biased region" description="Polar residues" evidence="1">
    <location>
        <begin position="12"/>
        <end position="22"/>
    </location>
</feature>
<reference evidence="2" key="1">
    <citation type="submission" date="2018-05" db="EMBL/GenBank/DDBJ databases">
        <authorList>
            <person name="Lanie J.A."/>
            <person name="Ng W.-L."/>
            <person name="Kazmierczak K.M."/>
            <person name="Andrzejewski T.M."/>
            <person name="Davidsen T.M."/>
            <person name="Wayne K.J."/>
            <person name="Tettelin H."/>
            <person name="Glass J.I."/>
            <person name="Rusch D."/>
            <person name="Podicherti R."/>
            <person name="Tsui H.-C.T."/>
            <person name="Winkler M.E."/>
        </authorList>
    </citation>
    <scope>NUCLEOTIDE SEQUENCE</scope>
</reference>
<feature type="non-terminal residue" evidence="2">
    <location>
        <position position="1"/>
    </location>
</feature>
<dbReference type="EMBL" id="UINC01002363">
    <property type="protein sequence ID" value="SUZ95885.1"/>
    <property type="molecule type" value="Genomic_DNA"/>
</dbReference>
<evidence type="ECO:0000313" key="2">
    <source>
        <dbReference type="EMBL" id="SUZ95885.1"/>
    </source>
</evidence>
<evidence type="ECO:0000256" key="1">
    <source>
        <dbReference type="SAM" id="MobiDB-lite"/>
    </source>
</evidence>
<organism evidence="2">
    <name type="scientific">marine metagenome</name>
    <dbReference type="NCBI Taxonomy" id="408172"/>
    <lineage>
        <taxon>unclassified sequences</taxon>
        <taxon>metagenomes</taxon>
        <taxon>ecological metagenomes</taxon>
    </lineage>
</organism>
<dbReference type="AlphaFoldDB" id="A0A381RVI3"/>
<feature type="region of interest" description="Disordered" evidence="1">
    <location>
        <begin position="1"/>
        <end position="43"/>
    </location>
</feature>
<protein>
    <submittedName>
        <fullName evidence="2">Uncharacterized protein</fullName>
    </submittedName>
</protein>
<sequence length="43" mass="4436">VTDPPVADNMSLIWNSDGSNLHASGPSERNGVPTPLMVHGAGH</sequence>
<accession>A0A381RVI3</accession>